<organism evidence="1 2">
    <name type="scientific">Spodoptera littoralis</name>
    <name type="common">Egyptian cotton leafworm</name>
    <dbReference type="NCBI Taxonomy" id="7109"/>
    <lineage>
        <taxon>Eukaryota</taxon>
        <taxon>Metazoa</taxon>
        <taxon>Ecdysozoa</taxon>
        <taxon>Arthropoda</taxon>
        <taxon>Hexapoda</taxon>
        <taxon>Insecta</taxon>
        <taxon>Pterygota</taxon>
        <taxon>Neoptera</taxon>
        <taxon>Endopterygota</taxon>
        <taxon>Lepidoptera</taxon>
        <taxon>Glossata</taxon>
        <taxon>Ditrysia</taxon>
        <taxon>Noctuoidea</taxon>
        <taxon>Noctuidae</taxon>
        <taxon>Amphipyrinae</taxon>
        <taxon>Spodoptera</taxon>
    </lineage>
</organism>
<name>A0A9P0HYV1_SPOLI</name>
<dbReference type="EMBL" id="LR824548">
    <property type="protein sequence ID" value="CAH1638017.1"/>
    <property type="molecule type" value="Genomic_DNA"/>
</dbReference>
<proteinExistence type="predicted"/>
<accession>A0A9P0HYV1</accession>
<evidence type="ECO:0000313" key="2">
    <source>
        <dbReference type="Proteomes" id="UP001153321"/>
    </source>
</evidence>
<gene>
    <name evidence="1" type="ORF">SPLIT_LOCUS3375</name>
</gene>
<keyword evidence="2" id="KW-1185">Reference proteome</keyword>
<dbReference type="AlphaFoldDB" id="A0A9P0HYV1"/>
<evidence type="ECO:0000313" key="1">
    <source>
        <dbReference type="EMBL" id="CAH1638017.1"/>
    </source>
</evidence>
<reference evidence="1" key="1">
    <citation type="submission" date="2022-02" db="EMBL/GenBank/DDBJ databases">
        <authorList>
            <person name="King R."/>
        </authorList>
    </citation>
    <scope>NUCLEOTIDE SEQUENCE</scope>
</reference>
<sequence length="203" mass="23214">MGASVPGEICEHYVSSRGRTTLLVHHTSLYVLYSTATYTPVFRARKQNCDATSHRKMCELPLRIARTCELSRMRILCSQNLICFFSPYLLSNNRRALFSLRSISRTSFQLKISLVRLTVVEGMVRREKPCRTKSHRIAVLCTSPYWLKPKFASSKIYNSICFLTVTHECGPAEYDSLPLWLIVVIYLCNKCSDSFTKILSNIG</sequence>
<dbReference type="Proteomes" id="UP001153321">
    <property type="component" value="Chromosome 17"/>
</dbReference>
<protein>
    <submittedName>
        <fullName evidence="1">Uncharacterized protein</fullName>
    </submittedName>
</protein>